<dbReference type="PROSITE" id="PS50893">
    <property type="entry name" value="ABC_TRANSPORTER_2"/>
    <property type="match status" value="1"/>
</dbReference>
<dbReference type="Gene3D" id="3.90.70.10">
    <property type="entry name" value="Cysteine proteinases"/>
    <property type="match status" value="1"/>
</dbReference>
<feature type="transmembrane region" description="Helical" evidence="8">
    <location>
        <begin position="165"/>
        <end position="186"/>
    </location>
</feature>
<dbReference type="EMBL" id="BMYO01000006">
    <property type="protein sequence ID" value="GHD64305.1"/>
    <property type="molecule type" value="Genomic_DNA"/>
</dbReference>
<dbReference type="InterPro" id="IPR003439">
    <property type="entry name" value="ABC_transporter-like_ATP-bd"/>
</dbReference>
<keyword evidence="6 8" id="KW-1133">Transmembrane helix</keyword>
<feature type="transmembrane region" description="Helical" evidence="8">
    <location>
        <begin position="390"/>
        <end position="409"/>
    </location>
</feature>
<name>A0ABQ3H2B8_9NEIS</name>
<evidence type="ECO:0000256" key="2">
    <source>
        <dbReference type="ARBA" id="ARBA00022475"/>
    </source>
</evidence>
<feature type="transmembrane region" description="Helical" evidence="8">
    <location>
        <begin position="206"/>
        <end position="227"/>
    </location>
</feature>
<feature type="transmembrane region" description="Helical" evidence="8">
    <location>
        <begin position="288"/>
        <end position="305"/>
    </location>
</feature>
<keyword evidence="2" id="KW-1003">Cell membrane</keyword>
<dbReference type="PROSITE" id="PS50929">
    <property type="entry name" value="ABC_TM1F"/>
    <property type="match status" value="1"/>
</dbReference>
<comment type="caution">
    <text evidence="12">The sequence shown here is derived from an EMBL/GenBank/DDBJ whole genome shotgun (WGS) entry which is preliminary data.</text>
</comment>
<evidence type="ECO:0000256" key="6">
    <source>
        <dbReference type="ARBA" id="ARBA00022989"/>
    </source>
</evidence>
<dbReference type="CDD" id="cd18567">
    <property type="entry name" value="ABC_6TM_CvaB_RaxB_like"/>
    <property type="match status" value="1"/>
</dbReference>
<dbReference type="RefSeq" id="WP_189460990.1">
    <property type="nucleotide sequence ID" value="NZ_BMYO01000006.1"/>
</dbReference>
<evidence type="ECO:0000259" key="11">
    <source>
        <dbReference type="PROSITE" id="PS50990"/>
    </source>
</evidence>
<dbReference type="InterPro" id="IPR027417">
    <property type="entry name" value="P-loop_NTPase"/>
</dbReference>
<keyword evidence="7 8" id="KW-0472">Membrane</keyword>
<feature type="transmembrane region" description="Helical" evidence="8">
    <location>
        <begin position="311"/>
        <end position="329"/>
    </location>
</feature>
<reference evidence="13" key="1">
    <citation type="journal article" date="2019" name="Int. J. Syst. Evol. Microbiol.">
        <title>The Global Catalogue of Microorganisms (GCM) 10K type strain sequencing project: providing services to taxonomists for standard genome sequencing and annotation.</title>
        <authorList>
            <consortium name="The Broad Institute Genomics Platform"/>
            <consortium name="The Broad Institute Genome Sequencing Center for Infectious Disease"/>
            <person name="Wu L."/>
            <person name="Ma J."/>
        </authorList>
    </citation>
    <scope>NUCLEOTIDE SEQUENCE [LARGE SCALE GENOMIC DNA]</scope>
    <source>
        <strain evidence="13">KCTC 23701</strain>
    </source>
</reference>
<keyword evidence="4" id="KW-0547">Nucleotide-binding</keyword>
<accession>A0ABQ3H2B8</accession>
<evidence type="ECO:0000256" key="5">
    <source>
        <dbReference type="ARBA" id="ARBA00022840"/>
    </source>
</evidence>
<dbReference type="InterPro" id="IPR011527">
    <property type="entry name" value="ABC1_TM_dom"/>
</dbReference>
<feature type="domain" description="ABC transporter" evidence="9">
    <location>
        <begin position="491"/>
        <end position="719"/>
    </location>
</feature>
<dbReference type="Gene3D" id="3.40.50.300">
    <property type="entry name" value="P-loop containing nucleotide triphosphate hydrolases"/>
    <property type="match status" value="1"/>
</dbReference>
<dbReference type="PANTHER" id="PTHR24221">
    <property type="entry name" value="ATP-BINDING CASSETTE SUB-FAMILY B"/>
    <property type="match status" value="1"/>
</dbReference>
<dbReference type="Pfam" id="PF03412">
    <property type="entry name" value="Peptidase_C39"/>
    <property type="match status" value="1"/>
</dbReference>
<dbReference type="Pfam" id="PF00664">
    <property type="entry name" value="ABC_membrane"/>
    <property type="match status" value="1"/>
</dbReference>
<dbReference type="PROSITE" id="PS00211">
    <property type="entry name" value="ABC_TRANSPORTER_1"/>
    <property type="match status" value="1"/>
</dbReference>
<evidence type="ECO:0000313" key="12">
    <source>
        <dbReference type="EMBL" id="GHD64305.1"/>
    </source>
</evidence>
<dbReference type="InterPro" id="IPR039421">
    <property type="entry name" value="Type_1_exporter"/>
</dbReference>
<feature type="domain" description="ABC transmembrane type-1" evidence="10">
    <location>
        <begin position="173"/>
        <end position="452"/>
    </location>
</feature>
<organism evidence="12 13">
    <name type="scientific">Jeongeupia chitinilytica</name>
    <dbReference type="NCBI Taxonomy" id="1041641"/>
    <lineage>
        <taxon>Bacteria</taxon>
        <taxon>Pseudomonadati</taxon>
        <taxon>Pseudomonadota</taxon>
        <taxon>Betaproteobacteria</taxon>
        <taxon>Neisseriales</taxon>
        <taxon>Chitinibacteraceae</taxon>
        <taxon>Jeongeupia</taxon>
    </lineage>
</organism>
<evidence type="ECO:0000256" key="7">
    <source>
        <dbReference type="ARBA" id="ARBA00023136"/>
    </source>
</evidence>
<proteinExistence type="predicted"/>
<evidence type="ECO:0000256" key="8">
    <source>
        <dbReference type="SAM" id="Phobius"/>
    </source>
</evidence>
<feature type="domain" description="Peptidase C39" evidence="11">
    <location>
        <begin position="20"/>
        <end position="139"/>
    </location>
</feature>
<dbReference type="InterPro" id="IPR036640">
    <property type="entry name" value="ABC1_TM_sf"/>
</dbReference>
<sequence>MNLIDQLEWGWQKKLPMIHQTEAAECGVACIAMIAAWHGYKTDLRILRGKFNVTQHGMTLDRMIECVRMIDLAARPIRLELEELRELATPCILHWDLNHFVVLTRVKNGTIQIHDPARGILNLSLEETSKHFTGIALELTPTDHFEPVDLRDKIRLGHLVGRTRGLISTLGRILVFAGVLEALALTTPLFNQLVIDEVLVTRDTNLLIIVAIGMALLALTQGLIAMAREWALTSLSMSFGLQWAANVFHHLVRLPIEWFERRHLGDVSAKFRSIENIQRTLTTSTLEAILDTILLIGTLSMMFIYDVRLSLVAIGAAVLYGILRLSWFLPLRDAGIEAWTAMTKEESHFLESMRGILSLRINGATPRREVAWRNLMVDTRNAQLRQQRLAIGYHLCFSLLSRAAAILILWFGANAVLNGTFTVGMLIAFLALQDRFTTSANQLIDKFFEFKMLTVYTERLADIVLTPIDPGEKSQTATNERPQKPDESEIIAVKNLHFSYGENEIDVLTGVSFTLQRGEIVAVAGPSGCGKSTMLKILLGIYQPTRGEISIFGKSSVQGDLPKSRPRIGTVLQEDHLFSGSIFDNIALFAPRADVERVERCAQLAEIHNDIIQLPMGYHTLTGEMGSTLSGGQKQRVLLARALYKQPDLLFLDEATSHLDTDNEFRVNQMLRAMGITTLLIAHRPETIASADRVLVLSHGQIIEERFNTGHSEPAFPHSA</sequence>
<feature type="transmembrane region" description="Helical" evidence="8">
    <location>
        <begin position="415"/>
        <end position="432"/>
    </location>
</feature>
<dbReference type="PANTHER" id="PTHR24221:SF606">
    <property type="entry name" value="COLICIN V SECRETION-PROCESSING ATP-BINDING PROTEIN"/>
    <property type="match status" value="1"/>
</dbReference>
<dbReference type="SUPFAM" id="SSF52540">
    <property type="entry name" value="P-loop containing nucleoside triphosphate hydrolases"/>
    <property type="match status" value="1"/>
</dbReference>
<gene>
    <name evidence="12" type="ORF">GCM10007350_23210</name>
</gene>
<evidence type="ECO:0000256" key="4">
    <source>
        <dbReference type="ARBA" id="ARBA00022741"/>
    </source>
</evidence>
<dbReference type="Gene3D" id="1.20.1560.10">
    <property type="entry name" value="ABC transporter type 1, transmembrane domain"/>
    <property type="match status" value="1"/>
</dbReference>
<evidence type="ECO:0000259" key="9">
    <source>
        <dbReference type="PROSITE" id="PS50893"/>
    </source>
</evidence>
<dbReference type="SMART" id="SM00382">
    <property type="entry name" value="AAA"/>
    <property type="match status" value="1"/>
</dbReference>
<dbReference type="SUPFAM" id="SSF90123">
    <property type="entry name" value="ABC transporter transmembrane region"/>
    <property type="match status" value="1"/>
</dbReference>
<comment type="subcellular location">
    <subcellularLocation>
        <location evidence="1">Cell membrane</location>
        <topology evidence="1">Multi-pass membrane protein</topology>
    </subcellularLocation>
</comment>
<dbReference type="Proteomes" id="UP000604737">
    <property type="component" value="Unassembled WGS sequence"/>
</dbReference>
<keyword evidence="5" id="KW-0067">ATP-binding</keyword>
<evidence type="ECO:0000313" key="13">
    <source>
        <dbReference type="Proteomes" id="UP000604737"/>
    </source>
</evidence>
<dbReference type="PROSITE" id="PS50990">
    <property type="entry name" value="PEPTIDASE_C39"/>
    <property type="match status" value="1"/>
</dbReference>
<dbReference type="InterPro" id="IPR005074">
    <property type="entry name" value="Peptidase_C39"/>
</dbReference>
<keyword evidence="3 8" id="KW-0812">Transmembrane</keyword>
<dbReference type="InterPro" id="IPR017871">
    <property type="entry name" value="ABC_transporter-like_CS"/>
</dbReference>
<evidence type="ECO:0000256" key="3">
    <source>
        <dbReference type="ARBA" id="ARBA00022692"/>
    </source>
</evidence>
<evidence type="ECO:0000256" key="1">
    <source>
        <dbReference type="ARBA" id="ARBA00004651"/>
    </source>
</evidence>
<dbReference type="InterPro" id="IPR003593">
    <property type="entry name" value="AAA+_ATPase"/>
</dbReference>
<dbReference type="Pfam" id="PF00005">
    <property type="entry name" value="ABC_tran"/>
    <property type="match status" value="1"/>
</dbReference>
<evidence type="ECO:0000259" key="10">
    <source>
        <dbReference type="PROSITE" id="PS50929"/>
    </source>
</evidence>
<keyword evidence="13" id="KW-1185">Reference proteome</keyword>
<protein>
    <submittedName>
        <fullName evidence="12">Colicin V biosynthesis protein</fullName>
    </submittedName>
</protein>